<name>A0A834JSB7_VESVU</name>
<sequence>MGNYFIKKLFKCDRCSYSCVNKSMFDSNVKYYLNVYQYTMGCCSAISVTINLTNPKNISIPGYHFRVATIS</sequence>
<comment type="caution">
    <text evidence="1">The sequence shown here is derived from an EMBL/GenBank/DDBJ whole genome shotgun (WGS) entry which is preliminary data.</text>
</comment>
<protein>
    <submittedName>
        <fullName evidence="1">Uncharacterized protein</fullName>
    </submittedName>
</protein>
<dbReference type="Proteomes" id="UP000614350">
    <property type="component" value="Unassembled WGS sequence"/>
</dbReference>
<organism evidence="1 2">
    <name type="scientific">Vespula vulgaris</name>
    <name type="common">Yellow jacket</name>
    <name type="synonym">Wasp</name>
    <dbReference type="NCBI Taxonomy" id="7454"/>
    <lineage>
        <taxon>Eukaryota</taxon>
        <taxon>Metazoa</taxon>
        <taxon>Ecdysozoa</taxon>
        <taxon>Arthropoda</taxon>
        <taxon>Hexapoda</taxon>
        <taxon>Insecta</taxon>
        <taxon>Pterygota</taxon>
        <taxon>Neoptera</taxon>
        <taxon>Endopterygota</taxon>
        <taxon>Hymenoptera</taxon>
        <taxon>Apocrita</taxon>
        <taxon>Aculeata</taxon>
        <taxon>Vespoidea</taxon>
        <taxon>Vespidae</taxon>
        <taxon>Vespinae</taxon>
        <taxon>Vespula</taxon>
    </lineage>
</organism>
<gene>
    <name evidence="1" type="ORF">HZH66_009053</name>
</gene>
<dbReference type="AlphaFoldDB" id="A0A834JSB7"/>
<proteinExistence type="predicted"/>
<reference evidence="1" key="1">
    <citation type="journal article" date="2020" name="G3 (Bethesda)">
        <title>High-Quality Assemblies for Three Invasive Social Wasps from the &lt;i&gt;Vespula&lt;/i&gt; Genus.</title>
        <authorList>
            <person name="Harrop T.W.R."/>
            <person name="Guhlin J."/>
            <person name="McLaughlin G.M."/>
            <person name="Permina E."/>
            <person name="Stockwell P."/>
            <person name="Gilligan J."/>
            <person name="Le Lec M.F."/>
            <person name="Gruber M.A.M."/>
            <person name="Quinn O."/>
            <person name="Lovegrove M."/>
            <person name="Duncan E.J."/>
            <person name="Remnant E.J."/>
            <person name="Van Eeckhoven J."/>
            <person name="Graham B."/>
            <person name="Knapp R.A."/>
            <person name="Langford K.W."/>
            <person name="Kronenberg Z."/>
            <person name="Press M.O."/>
            <person name="Eacker S.M."/>
            <person name="Wilson-Rankin E.E."/>
            <person name="Purcell J."/>
            <person name="Lester P.J."/>
            <person name="Dearden P.K."/>
        </authorList>
    </citation>
    <scope>NUCLEOTIDE SEQUENCE</scope>
    <source>
        <strain evidence="1">Marl-1</strain>
    </source>
</reference>
<evidence type="ECO:0000313" key="2">
    <source>
        <dbReference type="Proteomes" id="UP000614350"/>
    </source>
</evidence>
<accession>A0A834JSB7</accession>
<keyword evidence="2" id="KW-1185">Reference proteome</keyword>
<dbReference type="EMBL" id="JACSEA010000009">
    <property type="protein sequence ID" value="KAF7393220.1"/>
    <property type="molecule type" value="Genomic_DNA"/>
</dbReference>
<evidence type="ECO:0000313" key="1">
    <source>
        <dbReference type="EMBL" id="KAF7393220.1"/>
    </source>
</evidence>